<organism evidence="1 2">
    <name type="scientific">Dreissena polymorpha</name>
    <name type="common">Zebra mussel</name>
    <name type="synonym">Mytilus polymorpha</name>
    <dbReference type="NCBI Taxonomy" id="45954"/>
    <lineage>
        <taxon>Eukaryota</taxon>
        <taxon>Metazoa</taxon>
        <taxon>Spiralia</taxon>
        <taxon>Lophotrochozoa</taxon>
        <taxon>Mollusca</taxon>
        <taxon>Bivalvia</taxon>
        <taxon>Autobranchia</taxon>
        <taxon>Heteroconchia</taxon>
        <taxon>Euheterodonta</taxon>
        <taxon>Imparidentia</taxon>
        <taxon>Neoheterodontei</taxon>
        <taxon>Myida</taxon>
        <taxon>Dreissenoidea</taxon>
        <taxon>Dreissenidae</taxon>
        <taxon>Dreissena</taxon>
    </lineage>
</organism>
<sequence>MGTSLLKQPNWLSETRRNEINLRRCITNGASRKAHDTDANWAKINILTNCHQDLVIPVASRGPRYLPDSILTKFYQYFGTDGRTGFRKTSILYSSAYDEG</sequence>
<gene>
    <name evidence="1" type="ORF">DPMN_184642</name>
</gene>
<name>A0A9D4DKR6_DREPO</name>
<dbReference type="EMBL" id="JAIWYP010000010">
    <property type="protein sequence ID" value="KAH3750125.1"/>
    <property type="molecule type" value="Genomic_DNA"/>
</dbReference>
<reference evidence="1" key="1">
    <citation type="journal article" date="2019" name="bioRxiv">
        <title>The Genome of the Zebra Mussel, Dreissena polymorpha: A Resource for Invasive Species Research.</title>
        <authorList>
            <person name="McCartney M.A."/>
            <person name="Auch B."/>
            <person name="Kono T."/>
            <person name="Mallez S."/>
            <person name="Zhang Y."/>
            <person name="Obille A."/>
            <person name="Becker A."/>
            <person name="Abrahante J.E."/>
            <person name="Garbe J."/>
            <person name="Badalamenti J.P."/>
            <person name="Herman A."/>
            <person name="Mangelson H."/>
            <person name="Liachko I."/>
            <person name="Sullivan S."/>
            <person name="Sone E.D."/>
            <person name="Koren S."/>
            <person name="Silverstein K.A.T."/>
            <person name="Beckman K.B."/>
            <person name="Gohl D.M."/>
        </authorList>
    </citation>
    <scope>NUCLEOTIDE SEQUENCE</scope>
    <source>
        <strain evidence="1">Duluth1</strain>
        <tissue evidence="1">Whole animal</tissue>
    </source>
</reference>
<protein>
    <submittedName>
        <fullName evidence="1">Uncharacterized protein</fullName>
    </submittedName>
</protein>
<reference evidence="1" key="2">
    <citation type="submission" date="2020-11" db="EMBL/GenBank/DDBJ databases">
        <authorList>
            <person name="McCartney M.A."/>
            <person name="Auch B."/>
            <person name="Kono T."/>
            <person name="Mallez S."/>
            <person name="Becker A."/>
            <person name="Gohl D.M."/>
            <person name="Silverstein K.A.T."/>
            <person name="Koren S."/>
            <person name="Bechman K.B."/>
            <person name="Herman A."/>
            <person name="Abrahante J.E."/>
            <person name="Garbe J."/>
        </authorList>
    </citation>
    <scope>NUCLEOTIDE SEQUENCE</scope>
    <source>
        <strain evidence="1">Duluth1</strain>
        <tissue evidence="1">Whole animal</tissue>
    </source>
</reference>
<proteinExistence type="predicted"/>
<evidence type="ECO:0000313" key="2">
    <source>
        <dbReference type="Proteomes" id="UP000828390"/>
    </source>
</evidence>
<keyword evidence="2" id="KW-1185">Reference proteome</keyword>
<dbReference type="Proteomes" id="UP000828390">
    <property type="component" value="Unassembled WGS sequence"/>
</dbReference>
<comment type="caution">
    <text evidence="1">The sequence shown here is derived from an EMBL/GenBank/DDBJ whole genome shotgun (WGS) entry which is preliminary data.</text>
</comment>
<accession>A0A9D4DKR6</accession>
<dbReference type="AlphaFoldDB" id="A0A9D4DKR6"/>
<evidence type="ECO:0000313" key="1">
    <source>
        <dbReference type="EMBL" id="KAH3750125.1"/>
    </source>
</evidence>